<keyword evidence="4 14" id="KW-0285">Flavoprotein</keyword>
<keyword evidence="5 12" id="KW-0274">FAD</keyword>
<dbReference type="InterPro" id="IPR012999">
    <property type="entry name" value="Pyr_OxRdtase_I_AS"/>
</dbReference>
<dbReference type="Proteomes" id="UP000006906">
    <property type="component" value="Chromosome 6"/>
</dbReference>
<accession>A0A2K3DMT3</accession>
<dbReference type="GO" id="GO:0050660">
    <property type="term" value="F:flavin adenine dinucleotide binding"/>
    <property type="evidence" value="ECO:0007669"/>
    <property type="project" value="InterPro"/>
</dbReference>
<dbReference type="SUPFAM" id="SSF51905">
    <property type="entry name" value="FAD/NAD(P)-binding domain"/>
    <property type="match status" value="1"/>
</dbReference>
<proteinExistence type="inferred from homology"/>
<keyword evidence="12" id="KW-0547">Nucleotide-binding</keyword>
<dbReference type="GO" id="GO:0004362">
    <property type="term" value="F:glutathione-disulfide reductase (NADPH) activity"/>
    <property type="evidence" value="ECO:0007669"/>
    <property type="project" value="UniProtKB-EC"/>
</dbReference>
<dbReference type="Gene3D" id="3.30.390.30">
    <property type="match status" value="1"/>
</dbReference>
<protein>
    <recommendedName>
        <fullName evidence="3">glutathione-disulfide reductase</fullName>
        <ecNumber evidence="3">1.8.1.7</ecNumber>
    </recommendedName>
</protein>
<dbReference type="GO" id="GO:0004791">
    <property type="term" value="F:thioredoxin-disulfide reductase (NADPH) activity"/>
    <property type="evidence" value="ECO:0000318"/>
    <property type="project" value="GO_Central"/>
</dbReference>
<evidence type="ECO:0000259" key="16">
    <source>
        <dbReference type="Pfam" id="PF07992"/>
    </source>
</evidence>
<feature type="binding site" evidence="12">
    <location>
        <position position="334"/>
    </location>
    <ligand>
        <name>FAD</name>
        <dbReference type="ChEBI" id="CHEBI:57692"/>
    </ligand>
</feature>
<evidence type="ECO:0000256" key="1">
    <source>
        <dbReference type="ARBA" id="ARBA00007532"/>
    </source>
</evidence>
<dbReference type="InterPro" id="IPR036188">
    <property type="entry name" value="FAD/NAD-bd_sf"/>
</dbReference>
<dbReference type="PROSITE" id="PS00076">
    <property type="entry name" value="PYRIDINE_REDOX_1"/>
    <property type="match status" value="1"/>
</dbReference>
<keyword evidence="18" id="KW-1185">Reference proteome</keyword>
<dbReference type="PRINTS" id="PR00411">
    <property type="entry name" value="PNDRDTASEI"/>
</dbReference>
<dbReference type="NCBIfam" id="NF004776">
    <property type="entry name" value="PRK06116.1"/>
    <property type="match status" value="1"/>
</dbReference>
<dbReference type="PRINTS" id="PR00368">
    <property type="entry name" value="FADPNR"/>
</dbReference>
<evidence type="ECO:0000313" key="18">
    <source>
        <dbReference type="Proteomes" id="UP000006906"/>
    </source>
</evidence>
<dbReference type="EC" id="1.8.1.7" evidence="3"/>
<dbReference type="PANTHER" id="PTHR42737:SF2">
    <property type="entry name" value="GLUTATHIONE REDUCTASE"/>
    <property type="match status" value="1"/>
</dbReference>
<gene>
    <name evidence="17" type="ORF">CHLRE_06g262100v5</name>
</gene>
<dbReference type="GeneID" id="5722016"/>
<dbReference type="ExpressionAtlas" id="A0A2K3DMT3">
    <property type="expression patterns" value="baseline and differential"/>
</dbReference>
<comment type="cofactor">
    <cofactor evidence="12">
        <name>FAD</name>
        <dbReference type="ChEBI" id="CHEBI:57692"/>
    </cofactor>
    <text evidence="12">Binds 1 FAD per subunit.</text>
</comment>
<dbReference type="FunCoup" id="A0A2K3DMT3">
    <property type="interactions" value="1495"/>
</dbReference>
<dbReference type="OMA" id="NDMYGEG"/>
<dbReference type="RefSeq" id="XP_001696579.2">
    <property type="nucleotide sequence ID" value="XM_001696527.2"/>
</dbReference>
<evidence type="ECO:0000256" key="8">
    <source>
        <dbReference type="ARBA" id="ARBA00023157"/>
    </source>
</evidence>
<evidence type="ECO:0000259" key="15">
    <source>
        <dbReference type="Pfam" id="PF02852"/>
    </source>
</evidence>
<dbReference type="InterPro" id="IPR016156">
    <property type="entry name" value="FAD/NAD-linked_Rdtase_dimer_sf"/>
</dbReference>
<dbReference type="InterPro" id="IPR004099">
    <property type="entry name" value="Pyr_nucl-diS_OxRdtase_dimer"/>
</dbReference>
<evidence type="ECO:0000256" key="7">
    <source>
        <dbReference type="ARBA" id="ARBA00023002"/>
    </source>
</evidence>
<evidence type="ECO:0000256" key="14">
    <source>
        <dbReference type="RuleBase" id="RU003691"/>
    </source>
</evidence>
<evidence type="ECO:0000256" key="3">
    <source>
        <dbReference type="ARBA" id="ARBA00012607"/>
    </source>
</evidence>
<keyword evidence="6" id="KW-0521">NADP</keyword>
<dbReference type="KEGG" id="cre:CHLRE_06g262100v5"/>
<dbReference type="GO" id="GO:0005737">
    <property type="term" value="C:cytoplasm"/>
    <property type="evidence" value="ECO:0000318"/>
    <property type="project" value="GO_Central"/>
</dbReference>
<evidence type="ECO:0000256" key="4">
    <source>
        <dbReference type="ARBA" id="ARBA00022630"/>
    </source>
</evidence>
<comment type="catalytic activity">
    <reaction evidence="10">
        <text>2 glutathione + NADP(+) = glutathione disulfide + NADPH + H(+)</text>
        <dbReference type="Rhea" id="RHEA:11740"/>
        <dbReference type="ChEBI" id="CHEBI:15378"/>
        <dbReference type="ChEBI" id="CHEBI:57783"/>
        <dbReference type="ChEBI" id="CHEBI:57925"/>
        <dbReference type="ChEBI" id="CHEBI:58297"/>
        <dbReference type="ChEBI" id="CHEBI:58349"/>
        <dbReference type="EC" id="1.8.1.7"/>
    </reaction>
</comment>
<feature type="domain" description="FAD/NAD(P)-binding" evidence="16">
    <location>
        <begin position="5"/>
        <end position="349"/>
    </location>
</feature>
<evidence type="ECO:0000313" key="17">
    <source>
        <dbReference type="EMBL" id="PNW81828.1"/>
    </source>
</evidence>
<keyword evidence="12" id="KW-0520">NAD</keyword>
<evidence type="ECO:0000256" key="9">
    <source>
        <dbReference type="ARBA" id="ARBA00023284"/>
    </source>
</evidence>
<dbReference type="PIRSF" id="PIRSF000350">
    <property type="entry name" value="Mercury_reductase_MerA"/>
    <property type="match status" value="1"/>
</dbReference>
<dbReference type="PANTHER" id="PTHR42737">
    <property type="entry name" value="GLUTATHIONE REDUCTASE"/>
    <property type="match status" value="1"/>
</dbReference>
<keyword evidence="9 14" id="KW-0676">Redox-active center</keyword>
<dbReference type="InterPro" id="IPR023753">
    <property type="entry name" value="FAD/NAD-binding_dom"/>
</dbReference>
<name>A0A2K3DMT3_CHLRE</name>
<feature type="binding site" evidence="12">
    <location>
        <position position="293"/>
    </location>
    <ligand>
        <name>NAD(+)</name>
        <dbReference type="ChEBI" id="CHEBI:57540"/>
    </ligand>
</feature>
<dbReference type="SUPFAM" id="SSF55424">
    <property type="entry name" value="FAD/NAD-linked reductases, dimerisation (C-terminal) domain"/>
    <property type="match status" value="1"/>
</dbReference>
<dbReference type="Gramene" id="PNW81828">
    <property type="protein sequence ID" value="PNW81828"/>
    <property type="gene ID" value="CHLRE_06g262100v5"/>
</dbReference>
<evidence type="ECO:0000256" key="2">
    <source>
        <dbReference type="ARBA" id="ARBA00011738"/>
    </source>
</evidence>
<evidence type="ECO:0000256" key="6">
    <source>
        <dbReference type="ARBA" id="ARBA00022857"/>
    </source>
</evidence>
<dbReference type="PaxDb" id="3055-EDP08556"/>
<evidence type="ECO:0000256" key="11">
    <source>
        <dbReference type="PIRSR" id="PIRSR000350-2"/>
    </source>
</evidence>
<keyword evidence="8" id="KW-1015">Disulfide bond</keyword>
<dbReference type="Gene3D" id="3.50.50.60">
    <property type="entry name" value="FAD/NAD(P)-binding domain"/>
    <property type="match status" value="2"/>
</dbReference>
<feature type="domain" description="Pyridine nucleotide-disulphide oxidoreductase dimerisation" evidence="15">
    <location>
        <begin position="369"/>
        <end position="478"/>
    </location>
</feature>
<feature type="binding site" evidence="12">
    <location>
        <position position="62"/>
    </location>
    <ligand>
        <name>FAD</name>
        <dbReference type="ChEBI" id="CHEBI:57692"/>
    </ligand>
</feature>
<comment type="subunit">
    <text evidence="2">Homodimer.</text>
</comment>
<dbReference type="InParanoid" id="A0A2K3DMT3"/>
<dbReference type="OrthoDB" id="5956163at2759"/>
<dbReference type="InterPro" id="IPR001100">
    <property type="entry name" value="Pyr_nuc-diS_OxRdtase"/>
</dbReference>
<dbReference type="STRING" id="3055.A0A2K3DMT3"/>
<dbReference type="AlphaFoldDB" id="A0A2K3DMT3"/>
<reference evidence="17 18" key="1">
    <citation type="journal article" date="2007" name="Science">
        <title>The Chlamydomonas genome reveals the evolution of key animal and plant functions.</title>
        <authorList>
            <person name="Merchant S.S."/>
            <person name="Prochnik S.E."/>
            <person name="Vallon O."/>
            <person name="Harris E.H."/>
            <person name="Karpowicz S.J."/>
            <person name="Witman G.B."/>
            <person name="Terry A."/>
            <person name="Salamov A."/>
            <person name="Fritz-Laylin L.K."/>
            <person name="Marechal-Drouard L."/>
            <person name="Marshall W.F."/>
            <person name="Qu L.H."/>
            <person name="Nelson D.R."/>
            <person name="Sanderfoot A.A."/>
            <person name="Spalding M.H."/>
            <person name="Kapitonov V.V."/>
            <person name="Ren Q."/>
            <person name="Ferris P."/>
            <person name="Lindquist E."/>
            <person name="Shapiro H."/>
            <person name="Lucas S.M."/>
            <person name="Grimwood J."/>
            <person name="Schmutz J."/>
            <person name="Cardol P."/>
            <person name="Cerutti H."/>
            <person name="Chanfreau G."/>
            <person name="Chen C.L."/>
            <person name="Cognat V."/>
            <person name="Croft M.T."/>
            <person name="Dent R."/>
            <person name="Dutcher S."/>
            <person name="Fernandez E."/>
            <person name="Fukuzawa H."/>
            <person name="Gonzalez-Ballester D."/>
            <person name="Gonzalez-Halphen D."/>
            <person name="Hallmann A."/>
            <person name="Hanikenne M."/>
            <person name="Hippler M."/>
            <person name="Inwood W."/>
            <person name="Jabbari K."/>
            <person name="Kalanon M."/>
            <person name="Kuras R."/>
            <person name="Lefebvre P.A."/>
            <person name="Lemaire S.D."/>
            <person name="Lobanov A.V."/>
            <person name="Lohr M."/>
            <person name="Manuell A."/>
            <person name="Meier I."/>
            <person name="Mets L."/>
            <person name="Mittag M."/>
            <person name="Mittelmeier T."/>
            <person name="Moroney J.V."/>
            <person name="Moseley J."/>
            <person name="Napoli C."/>
            <person name="Nedelcu A.M."/>
            <person name="Niyogi K."/>
            <person name="Novoselov S.V."/>
            <person name="Paulsen I.T."/>
            <person name="Pazour G."/>
            <person name="Purton S."/>
            <person name="Ral J.P."/>
            <person name="Riano-Pachon D.M."/>
            <person name="Riekhof W."/>
            <person name="Rymarquis L."/>
            <person name="Schroda M."/>
            <person name="Stern D."/>
            <person name="Umen J."/>
            <person name="Willows R."/>
            <person name="Wilson N."/>
            <person name="Zimmer S.L."/>
            <person name="Allmer J."/>
            <person name="Balk J."/>
            <person name="Bisova K."/>
            <person name="Chen C.J."/>
            <person name="Elias M."/>
            <person name="Gendler K."/>
            <person name="Hauser C."/>
            <person name="Lamb M.R."/>
            <person name="Ledford H."/>
            <person name="Long J.C."/>
            <person name="Minagawa J."/>
            <person name="Page M.D."/>
            <person name="Pan J."/>
            <person name="Pootakham W."/>
            <person name="Roje S."/>
            <person name="Rose A."/>
            <person name="Stahlberg E."/>
            <person name="Terauchi A.M."/>
            <person name="Yang P."/>
            <person name="Ball S."/>
            <person name="Bowler C."/>
            <person name="Dieckmann C.L."/>
            <person name="Gladyshev V.N."/>
            <person name="Green P."/>
            <person name="Jorgensen R."/>
            <person name="Mayfield S."/>
            <person name="Mueller-Roeber B."/>
            <person name="Rajamani S."/>
            <person name="Sayre R.T."/>
            <person name="Brokstein P."/>
            <person name="Dubchak I."/>
            <person name="Goodstein D."/>
            <person name="Hornick L."/>
            <person name="Huang Y.W."/>
            <person name="Jhaveri J."/>
            <person name="Luo Y."/>
            <person name="Martinez D."/>
            <person name="Ngau W.C."/>
            <person name="Otillar B."/>
            <person name="Poliakov A."/>
            <person name="Porter A."/>
            <person name="Szajkowski L."/>
            <person name="Werner G."/>
            <person name="Zhou K."/>
            <person name="Grigoriev I.V."/>
            <person name="Rokhsar D.S."/>
            <person name="Grossman A.R."/>
        </authorList>
    </citation>
    <scope>NUCLEOTIDE SEQUENCE [LARGE SCALE GENOMIC DNA]</scope>
    <source>
        <strain evidence="18">CC-503</strain>
    </source>
</reference>
<dbReference type="Pfam" id="PF02852">
    <property type="entry name" value="Pyr_redox_dim"/>
    <property type="match status" value="1"/>
</dbReference>
<feature type="active site" description="Proton acceptor" evidence="11">
    <location>
        <position position="468"/>
    </location>
</feature>
<keyword evidence="7 14" id="KW-0560">Oxidoreductase</keyword>
<sequence>MAEEYDLVTLGAGSGGVRASRFAATLYGAKVACVELPFGFVSSETVGGAGGTCVIRGCVPKKLLVYGAAYAEEFADARGFGWALPAAGAGAEGGPAHDWASLMKLKEKEITRLNSTYGNILKNANVALIEGRGALKDAHTVEVTAADGSVRLLKAKHVLIATGGVATAIPMEGAEHAIMSDDALALQSLPPGPIVVLGAGYIATEFAGIFRGTHAAQYAVHLMFRGDKVLRGFDEECRDQVQDNLTRRGIHLHPGCKPTKLEKHGEGDLTLHYTDGTGAAQSLKCGLVMMATGRKPRVDGIGLEAVGVALDGQGAIKVDEFSRTNVPDVWAIGDVTNRINLTPVALMEGMAFAKSCFGGELTKPDYRNVASAVFCQPPLATVGYTEEQAVKEFAGNIDVYVSRFRPMKYTISGREEKTLMKLIVHAESDVVLGCHMVGPDAPEIMQGLAVALKCGATKAQFDSTVGIHPTAAEEFVTMRSRSRRVPATGTSKL</sequence>
<dbReference type="InterPro" id="IPR046952">
    <property type="entry name" value="GSHR/TRXR-like"/>
</dbReference>
<organism evidence="17 18">
    <name type="scientific">Chlamydomonas reinhardtii</name>
    <name type="common">Chlamydomonas smithii</name>
    <dbReference type="NCBI Taxonomy" id="3055"/>
    <lineage>
        <taxon>Eukaryota</taxon>
        <taxon>Viridiplantae</taxon>
        <taxon>Chlorophyta</taxon>
        <taxon>core chlorophytes</taxon>
        <taxon>Chlorophyceae</taxon>
        <taxon>CS clade</taxon>
        <taxon>Chlamydomonadales</taxon>
        <taxon>Chlamydomonadaceae</taxon>
        <taxon>Chlamydomonas</taxon>
    </lineage>
</organism>
<evidence type="ECO:0000256" key="10">
    <source>
        <dbReference type="ARBA" id="ARBA00049142"/>
    </source>
</evidence>
<evidence type="ECO:0000256" key="12">
    <source>
        <dbReference type="PIRSR" id="PIRSR000350-3"/>
    </source>
</evidence>
<feature type="binding site" evidence="12">
    <location>
        <begin position="198"/>
        <end position="205"/>
    </location>
    <ligand>
        <name>NAD(+)</name>
        <dbReference type="ChEBI" id="CHEBI:57540"/>
    </ligand>
</feature>
<dbReference type="EMBL" id="CM008967">
    <property type="protein sequence ID" value="PNW81828.1"/>
    <property type="molecule type" value="Genomic_DNA"/>
</dbReference>
<dbReference type="GO" id="GO:0045454">
    <property type="term" value="P:cell redox homeostasis"/>
    <property type="evidence" value="ECO:0000318"/>
    <property type="project" value="GO_Central"/>
</dbReference>
<comment type="similarity">
    <text evidence="1 14">Belongs to the class-I pyridine nucleotide-disulfide oxidoreductase family.</text>
</comment>
<evidence type="ECO:0000256" key="13">
    <source>
        <dbReference type="PIRSR" id="PIRSR000350-4"/>
    </source>
</evidence>
<feature type="disulfide bond" description="Redox-active" evidence="13">
    <location>
        <begin position="53"/>
        <end position="58"/>
    </location>
</feature>
<dbReference type="Pfam" id="PF07992">
    <property type="entry name" value="Pyr_redox_2"/>
    <property type="match status" value="1"/>
</dbReference>
<evidence type="ECO:0000256" key="5">
    <source>
        <dbReference type="ARBA" id="ARBA00022827"/>
    </source>
</evidence>
<dbReference type="FunFam" id="3.50.50.60:FF:000051">
    <property type="entry name" value="Glutathione reductase"/>
    <property type="match status" value="1"/>
</dbReference>
<feature type="binding site" evidence="12">
    <location>
        <position position="133"/>
    </location>
    <ligand>
        <name>FAD</name>
        <dbReference type="ChEBI" id="CHEBI:57692"/>
    </ligand>
</feature>